<name>A0A1Y1RSV3_9SPIO</name>
<feature type="domain" description="Transposase InsH N-terminal" evidence="2">
    <location>
        <begin position="31"/>
        <end position="120"/>
    </location>
</feature>
<keyword evidence="1" id="KW-0175">Coiled coil</keyword>
<dbReference type="AlphaFoldDB" id="A0A1Y1RSV3"/>
<proteinExistence type="predicted"/>
<dbReference type="PANTHER" id="PTHR33408">
    <property type="entry name" value="TRANSPOSASE"/>
    <property type="match status" value="1"/>
</dbReference>
<comment type="caution">
    <text evidence="3">The sequence shown here is derived from an EMBL/GenBank/DDBJ whole genome shotgun (WGS) entry which is preliminary data.</text>
</comment>
<accession>A0A1Y1RSV3</accession>
<dbReference type="PANTHER" id="PTHR33408:SF2">
    <property type="entry name" value="TRANSPOSASE DDE DOMAIN-CONTAINING PROTEIN"/>
    <property type="match status" value="1"/>
</dbReference>
<protein>
    <recommendedName>
        <fullName evidence="2">Transposase InsH N-terminal domain-containing protein</fullName>
    </recommendedName>
</protein>
<evidence type="ECO:0000313" key="3">
    <source>
        <dbReference type="EMBL" id="ORC27001.1"/>
    </source>
</evidence>
<dbReference type="EMBL" id="MWQY01000054">
    <property type="protein sequence ID" value="ORC27001.1"/>
    <property type="molecule type" value="Genomic_DNA"/>
</dbReference>
<organism evidence="3 4">
    <name type="scientific">Marispirochaeta aestuarii</name>
    <dbReference type="NCBI Taxonomy" id="1963862"/>
    <lineage>
        <taxon>Bacteria</taxon>
        <taxon>Pseudomonadati</taxon>
        <taxon>Spirochaetota</taxon>
        <taxon>Spirochaetia</taxon>
        <taxon>Spirochaetales</taxon>
        <taxon>Spirochaetaceae</taxon>
        <taxon>Marispirochaeta</taxon>
    </lineage>
</organism>
<reference evidence="3 4" key="1">
    <citation type="submission" date="2017-03" db="EMBL/GenBank/DDBJ databases">
        <title>Draft Genome sequence of Marispirochaeta sp. strain JC444.</title>
        <authorList>
            <person name="Shivani Y."/>
            <person name="Subhash Y."/>
            <person name="Sasikala C."/>
            <person name="Ramana C."/>
        </authorList>
    </citation>
    <scope>NUCLEOTIDE SEQUENCE [LARGE SCALE GENOMIC DNA]</scope>
    <source>
        <strain evidence="3 4">JC444</strain>
    </source>
</reference>
<feature type="coiled-coil region" evidence="1">
    <location>
        <begin position="175"/>
        <end position="242"/>
    </location>
</feature>
<evidence type="ECO:0000256" key="1">
    <source>
        <dbReference type="SAM" id="Coils"/>
    </source>
</evidence>
<dbReference type="Proteomes" id="UP000192343">
    <property type="component" value="Unassembled WGS sequence"/>
</dbReference>
<dbReference type="Pfam" id="PF05598">
    <property type="entry name" value="DUF772"/>
    <property type="match status" value="1"/>
</dbReference>
<gene>
    <name evidence="3" type="ORF">B4O97_19075</name>
</gene>
<keyword evidence="4" id="KW-1185">Reference proteome</keyword>
<dbReference type="InterPro" id="IPR008490">
    <property type="entry name" value="Transposase_InsH_N"/>
</dbReference>
<evidence type="ECO:0000259" key="2">
    <source>
        <dbReference type="Pfam" id="PF05598"/>
    </source>
</evidence>
<evidence type="ECO:0000313" key="4">
    <source>
        <dbReference type="Proteomes" id="UP000192343"/>
    </source>
</evidence>
<sequence>MLEFTMPRGVSDKVTFKPYVVGQGELFPPTADEMIPANHLVRLVDSTLDQLNLTPILKKYVGGGASRYHPLMLLKVIVYGYLNNVCSSRMIAKNVRENIYFRWIAGCQSPDFRTINNFRKDKLTSVINEVFVEVVKLLHKQGYVSLNTLYVDGTKIESRANRYTFVWKKAVETFDSRLEEKVRQYLKEVQRLTAEENIEFGEDDLPEMGKGPVSSETIAQMAAQINRTLENLSNEEDKQVKKNS</sequence>